<evidence type="ECO:0000256" key="2">
    <source>
        <dbReference type="ARBA" id="ARBA00022448"/>
    </source>
</evidence>
<dbReference type="PROSITE" id="PS51257">
    <property type="entry name" value="PROKAR_LIPOPROTEIN"/>
    <property type="match status" value="1"/>
</dbReference>
<feature type="signal peptide" evidence="5">
    <location>
        <begin position="1"/>
        <end position="30"/>
    </location>
</feature>
<dbReference type="GO" id="GO:0030001">
    <property type="term" value="P:metal ion transport"/>
    <property type="evidence" value="ECO:0007669"/>
    <property type="project" value="InterPro"/>
</dbReference>
<dbReference type="InterPro" id="IPR006127">
    <property type="entry name" value="ZnuA-like"/>
</dbReference>
<evidence type="ECO:0000256" key="5">
    <source>
        <dbReference type="SAM" id="SignalP"/>
    </source>
</evidence>
<feature type="compositionally biased region" description="Basic and acidic residues" evidence="4">
    <location>
        <begin position="139"/>
        <end position="205"/>
    </location>
</feature>
<feature type="region of interest" description="Disordered" evidence="4">
    <location>
        <begin position="112"/>
        <end position="205"/>
    </location>
</feature>
<protein>
    <submittedName>
        <fullName evidence="6">Zinc transport system substrate-binding protein</fullName>
    </submittedName>
</protein>
<keyword evidence="3 5" id="KW-0732">Signal</keyword>
<feature type="chain" id="PRO_5038992839" evidence="5">
    <location>
        <begin position="31"/>
        <end position="376"/>
    </location>
</feature>
<evidence type="ECO:0000256" key="1">
    <source>
        <dbReference type="ARBA" id="ARBA00011028"/>
    </source>
</evidence>
<proteinExistence type="inferred from homology"/>
<organism evidence="6 7">
    <name type="scientific">Streptomyces zhaozhouensis</name>
    <dbReference type="NCBI Taxonomy" id="1300267"/>
    <lineage>
        <taxon>Bacteria</taxon>
        <taxon>Bacillati</taxon>
        <taxon>Actinomycetota</taxon>
        <taxon>Actinomycetes</taxon>
        <taxon>Kitasatosporales</taxon>
        <taxon>Streptomycetaceae</taxon>
        <taxon>Streptomyces</taxon>
    </lineage>
</organism>
<gene>
    <name evidence="6" type="ORF">SAMN06297387_1177</name>
</gene>
<dbReference type="SUPFAM" id="SSF53807">
    <property type="entry name" value="Helical backbone' metal receptor"/>
    <property type="match status" value="1"/>
</dbReference>
<evidence type="ECO:0000313" key="7">
    <source>
        <dbReference type="Proteomes" id="UP000219072"/>
    </source>
</evidence>
<dbReference type="InterPro" id="IPR050492">
    <property type="entry name" value="Bact_metal-bind_prot9"/>
</dbReference>
<evidence type="ECO:0000313" key="6">
    <source>
        <dbReference type="EMBL" id="SOD64441.1"/>
    </source>
</evidence>
<dbReference type="GO" id="GO:0046872">
    <property type="term" value="F:metal ion binding"/>
    <property type="evidence" value="ECO:0007669"/>
    <property type="project" value="InterPro"/>
</dbReference>
<dbReference type="Gene3D" id="3.40.50.1980">
    <property type="entry name" value="Nitrogenase molybdenum iron protein domain"/>
    <property type="match status" value="2"/>
</dbReference>
<dbReference type="Pfam" id="PF01297">
    <property type="entry name" value="ZnuA"/>
    <property type="match status" value="1"/>
</dbReference>
<name>A0A286E0K5_9ACTN</name>
<keyword evidence="2" id="KW-0813">Transport</keyword>
<dbReference type="PANTHER" id="PTHR42953">
    <property type="entry name" value="HIGH-AFFINITY ZINC UPTAKE SYSTEM PROTEIN ZNUA-RELATED"/>
    <property type="match status" value="1"/>
</dbReference>
<sequence>MTGRRRSRSRIAIAALAASSLIGLSGCGLYDDESDGGGGGSSDGTLDVVASFYPMTYLAERIGGEHVSVSTLTGPGVEPHDLDISPRQTAAVADADLIVYLKGLQPAVDETVEQSATGEVAEATGFTSLESHGTEEEDGHDHGEDEGHDHDHEHEGESPEEHAEHADEGHDHGDEGHAEEEHAEEEHDHGEDGHGHDHSHDIDGMDPHIWLDPTKYAQVAQGVGASLANADPDHMADYERNTAELVEELTALDQEFTEGLAEVEGGTFITTHSAFGYLAARYGLHEESITGLDPEAEPSGARMRELREVAEADGVTTVFFETLVSDDTARTLADDLGLETAVLDPLEGITEDSPGADYPEVMRANLEALRQALGAA</sequence>
<reference evidence="6 7" key="1">
    <citation type="submission" date="2017-09" db="EMBL/GenBank/DDBJ databases">
        <authorList>
            <person name="Ehlers B."/>
            <person name="Leendertz F.H."/>
        </authorList>
    </citation>
    <scope>NUCLEOTIDE SEQUENCE [LARGE SCALE GENOMIC DNA]</scope>
    <source>
        <strain evidence="6 7">CGMCC 4.7095</strain>
    </source>
</reference>
<accession>A0A286E0K5</accession>
<dbReference type="AlphaFoldDB" id="A0A286E0K5"/>
<keyword evidence="7" id="KW-1185">Reference proteome</keyword>
<evidence type="ECO:0000256" key="4">
    <source>
        <dbReference type="SAM" id="MobiDB-lite"/>
    </source>
</evidence>
<dbReference type="Proteomes" id="UP000219072">
    <property type="component" value="Unassembled WGS sequence"/>
</dbReference>
<comment type="similarity">
    <text evidence="1">Belongs to the bacterial solute-binding protein 9 family.</text>
</comment>
<evidence type="ECO:0000256" key="3">
    <source>
        <dbReference type="ARBA" id="ARBA00022729"/>
    </source>
</evidence>
<dbReference type="PANTHER" id="PTHR42953:SF3">
    <property type="entry name" value="HIGH-AFFINITY ZINC UPTAKE SYSTEM PROTEIN ZNUA"/>
    <property type="match status" value="1"/>
</dbReference>
<dbReference type="EMBL" id="OCNE01000017">
    <property type="protein sequence ID" value="SOD64441.1"/>
    <property type="molecule type" value="Genomic_DNA"/>
</dbReference>